<name>A0ABT3RXJ7_9BACT</name>
<organism evidence="2 3">
    <name type="scientific">Mangrovivirga halotolerans</name>
    <dbReference type="NCBI Taxonomy" id="2993936"/>
    <lineage>
        <taxon>Bacteria</taxon>
        <taxon>Pseudomonadati</taxon>
        <taxon>Bacteroidota</taxon>
        <taxon>Cytophagia</taxon>
        <taxon>Cytophagales</taxon>
        <taxon>Mangrovivirgaceae</taxon>
        <taxon>Mangrovivirga</taxon>
    </lineage>
</organism>
<feature type="transmembrane region" description="Helical" evidence="1">
    <location>
        <begin position="38"/>
        <end position="58"/>
    </location>
</feature>
<dbReference type="RefSeq" id="WP_266058545.1">
    <property type="nucleotide sequence ID" value="NZ_JAPFQN010000012.1"/>
</dbReference>
<feature type="transmembrane region" description="Helical" evidence="1">
    <location>
        <begin position="231"/>
        <end position="249"/>
    </location>
</feature>
<sequence length="280" mass="32488">MDLKETYRLFQALSLDITFGAWCCLMAVSTVFDIEVMWHEQFLLAAAVWLIYTLDHLLDANRIDQQALALRHAVHQKFRIPILMFAAFIIASSVYCLFLLDSEILYGGLFICGFVLIYFTIVHFIKGRTFILKEFAAAMVYSTGIMLIPWIRIEEHQELLALFHLQLFLIAYCNILILAWFDARKDNYQKQNSVILTKGLKLTVKVLNVLLAIFFIVTVIALFGIKPGLPGFSLFQIILFLMGLTLGWVFTYPNDFRRNEVYRTIADLIFLYPFLVIWIK</sequence>
<feature type="transmembrane region" description="Helical" evidence="1">
    <location>
        <begin position="12"/>
        <end position="32"/>
    </location>
</feature>
<feature type="transmembrane region" description="Helical" evidence="1">
    <location>
        <begin position="132"/>
        <end position="153"/>
    </location>
</feature>
<feature type="transmembrane region" description="Helical" evidence="1">
    <location>
        <begin position="159"/>
        <end position="181"/>
    </location>
</feature>
<dbReference type="Proteomes" id="UP001209885">
    <property type="component" value="Unassembled WGS sequence"/>
</dbReference>
<evidence type="ECO:0008006" key="4">
    <source>
        <dbReference type="Google" id="ProtNLM"/>
    </source>
</evidence>
<keyword evidence="1" id="KW-0472">Membrane</keyword>
<reference evidence="2 3" key="1">
    <citation type="submission" date="2022-11" db="EMBL/GenBank/DDBJ databases">
        <title>The characterization of three novel Bacteroidetes species and genomic analysis of their roles in tidal elemental geochemical cycles.</title>
        <authorList>
            <person name="Ma K."/>
        </authorList>
    </citation>
    <scope>NUCLEOTIDE SEQUENCE [LARGE SCALE GENOMIC DNA]</scope>
    <source>
        <strain evidence="2 3">M17</strain>
    </source>
</reference>
<keyword evidence="1" id="KW-1133">Transmembrane helix</keyword>
<keyword evidence="3" id="KW-1185">Reference proteome</keyword>
<proteinExistence type="predicted"/>
<feature type="transmembrane region" description="Helical" evidence="1">
    <location>
        <begin position="78"/>
        <end position="100"/>
    </location>
</feature>
<feature type="transmembrane region" description="Helical" evidence="1">
    <location>
        <begin position="202"/>
        <end position="225"/>
    </location>
</feature>
<feature type="transmembrane region" description="Helical" evidence="1">
    <location>
        <begin position="106"/>
        <end position="125"/>
    </location>
</feature>
<gene>
    <name evidence="2" type="ORF">OO013_18750</name>
</gene>
<accession>A0ABT3RXJ7</accession>
<keyword evidence="1" id="KW-0812">Transmembrane</keyword>
<evidence type="ECO:0000313" key="2">
    <source>
        <dbReference type="EMBL" id="MCX2745927.1"/>
    </source>
</evidence>
<protein>
    <recommendedName>
        <fullName evidence="4">UbiA prenyltransferase family protein</fullName>
    </recommendedName>
</protein>
<feature type="transmembrane region" description="Helical" evidence="1">
    <location>
        <begin position="261"/>
        <end position="279"/>
    </location>
</feature>
<comment type="caution">
    <text evidence="2">The sequence shown here is derived from an EMBL/GenBank/DDBJ whole genome shotgun (WGS) entry which is preliminary data.</text>
</comment>
<evidence type="ECO:0000256" key="1">
    <source>
        <dbReference type="SAM" id="Phobius"/>
    </source>
</evidence>
<evidence type="ECO:0000313" key="3">
    <source>
        <dbReference type="Proteomes" id="UP001209885"/>
    </source>
</evidence>
<dbReference type="EMBL" id="JAPFQN010000012">
    <property type="protein sequence ID" value="MCX2745927.1"/>
    <property type="molecule type" value="Genomic_DNA"/>
</dbReference>